<evidence type="ECO:0000256" key="7">
    <source>
        <dbReference type="ARBA" id="ARBA00023186"/>
    </source>
</evidence>
<evidence type="ECO:0000313" key="11">
    <source>
        <dbReference type="Proteomes" id="UP000592294"/>
    </source>
</evidence>
<protein>
    <recommendedName>
        <fullName evidence="4">peptidylprolyl isomerase</fullName>
        <ecNumber evidence="4">5.2.1.8</ecNumber>
    </recommendedName>
</protein>
<dbReference type="EMBL" id="JABZEO010000004">
    <property type="protein sequence ID" value="NVZ09197.1"/>
    <property type="molecule type" value="Genomic_DNA"/>
</dbReference>
<dbReference type="RefSeq" id="WP_176975958.1">
    <property type="nucleotide sequence ID" value="NZ_JABZEO010000004.1"/>
</dbReference>
<dbReference type="Proteomes" id="UP000592294">
    <property type="component" value="Unassembled WGS sequence"/>
</dbReference>
<reference evidence="10 11" key="1">
    <citation type="submission" date="2020-06" db="EMBL/GenBank/DDBJ databases">
        <title>Whole-genome sequence of Allochromatium humboldtianum DSM 21881, type strain.</title>
        <authorList>
            <person name="Kyndt J.A."/>
            <person name="Meyer T.E."/>
        </authorList>
    </citation>
    <scope>NUCLEOTIDE SEQUENCE [LARGE SCALE GENOMIC DNA]</scope>
    <source>
        <strain evidence="10 11">DSM 21881</strain>
    </source>
</reference>
<dbReference type="InterPro" id="IPR048261">
    <property type="entry name" value="SlpA/SlyD-like_ins_sf"/>
</dbReference>
<dbReference type="Gene3D" id="3.10.50.40">
    <property type="match status" value="1"/>
</dbReference>
<evidence type="ECO:0000256" key="9">
    <source>
        <dbReference type="SAM" id="MobiDB-lite"/>
    </source>
</evidence>
<evidence type="ECO:0000256" key="6">
    <source>
        <dbReference type="ARBA" id="ARBA00023110"/>
    </source>
</evidence>
<evidence type="ECO:0000313" key="10">
    <source>
        <dbReference type="EMBL" id="NVZ09197.1"/>
    </source>
</evidence>
<keyword evidence="5" id="KW-0963">Cytoplasm</keyword>
<keyword evidence="11" id="KW-1185">Reference proteome</keyword>
<dbReference type="Gene3D" id="2.40.10.330">
    <property type="match status" value="1"/>
</dbReference>
<feature type="region of interest" description="Disordered" evidence="9">
    <location>
        <begin position="147"/>
        <end position="169"/>
    </location>
</feature>
<evidence type="ECO:0000256" key="4">
    <source>
        <dbReference type="ARBA" id="ARBA00013194"/>
    </source>
</evidence>
<sequence length="169" mass="18764">MKQIIRDDTFVELSYRVLDQKTGNVLTAVEFPLGYVHGHNSVLDPRVMAELEGRAVGETISVPIDCSDLYGARDESLVITDLIENVPEEYREVGMQILMENEKGETKTFFVTRMDDKTLTIDGNHPLCERQVIFELEVLSVREATDAEIAAGGKPEQGPDIGGSPTRPI</sequence>
<dbReference type="SUPFAM" id="SSF54534">
    <property type="entry name" value="FKBP-like"/>
    <property type="match status" value="1"/>
</dbReference>
<dbReference type="EC" id="5.2.1.8" evidence="4"/>
<evidence type="ECO:0000256" key="2">
    <source>
        <dbReference type="ARBA" id="ARBA00004496"/>
    </source>
</evidence>
<keyword evidence="7" id="KW-0143">Chaperone</keyword>
<evidence type="ECO:0000256" key="5">
    <source>
        <dbReference type="ARBA" id="ARBA00022490"/>
    </source>
</evidence>
<dbReference type="GO" id="GO:0005737">
    <property type="term" value="C:cytoplasm"/>
    <property type="evidence" value="ECO:0007669"/>
    <property type="project" value="UniProtKB-SubCell"/>
</dbReference>
<keyword evidence="6" id="KW-0697">Rotamase</keyword>
<keyword evidence="8 10" id="KW-0413">Isomerase</keyword>
<dbReference type="AlphaFoldDB" id="A0A850RD28"/>
<comment type="similarity">
    <text evidence="3">Belongs to the FKBP-type PPIase family.</text>
</comment>
<organism evidence="10 11">
    <name type="scientific">Allochromatium humboldtianum</name>
    <dbReference type="NCBI Taxonomy" id="504901"/>
    <lineage>
        <taxon>Bacteria</taxon>
        <taxon>Pseudomonadati</taxon>
        <taxon>Pseudomonadota</taxon>
        <taxon>Gammaproteobacteria</taxon>
        <taxon>Chromatiales</taxon>
        <taxon>Chromatiaceae</taxon>
        <taxon>Allochromatium</taxon>
    </lineage>
</organism>
<dbReference type="PANTHER" id="PTHR47861:SF3">
    <property type="entry name" value="FKBP-TYPE PEPTIDYL-PROLYL CIS-TRANS ISOMERASE SLYD"/>
    <property type="match status" value="1"/>
</dbReference>
<comment type="catalytic activity">
    <reaction evidence="1">
        <text>[protein]-peptidylproline (omega=180) = [protein]-peptidylproline (omega=0)</text>
        <dbReference type="Rhea" id="RHEA:16237"/>
        <dbReference type="Rhea" id="RHEA-COMP:10747"/>
        <dbReference type="Rhea" id="RHEA-COMP:10748"/>
        <dbReference type="ChEBI" id="CHEBI:83833"/>
        <dbReference type="ChEBI" id="CHEBI:83834"/>
        <dbReference type="EC" id="5.2.1.8"/>
    </reaction>
</comment>
<evidence type="ECO:0000256" key="8">
    <source>
        <dbReference type="ARBA" id="ARBA00023235"/>
    </source>
</evidence>
<dbReference type="PANTHER" id="PTHR47861">
    <property type="entry name" value="FKBP-TYPE PEPTIDYL-PROLYL CIS-TRANS ISOMERASE SLYD"/>
    <property type="match status" value="1"/>
</dbReference>
<name>A0A850RD28_9GAMM</name>
<dbReference type="GO" id="GO:0003755">
    <property type="term" value="F:peptidyl-prolyl cis-trans isomerase activity"/>
    <property type="evidence" value="ECO:0007669"/>
    <property type="project" value="UniProtKB-KW"/>
</dbReference>
<proteinExistence type="inferred from homology"/>
<comment type="subcellular location">
    <subcellularLocation>
        <location evidence="2">Cytoplasm</location>
    </subcellularLocation>
</comment>
<comment type="caution">
    <text evidence="10">The sequence shown here is derived from an EMBL/GenBank/DDBJ whole genome shotgun (WGS) entry which is preliminary data.</text>
</comment>
<evidence type="ECO:0000256" key="1">
    <source>
        <dbReference type="ARBA" id="ARBA00000971"/>
    </source>
</evidence>
<dbReference type="InterPro" id="IPR046357">
    <property type="entry name" value="PPIase_dom_sf"/>
</dbReference>
<gene>
    <name evidence="10" type="ORF">HW932_07965</name>
</gene>
<evidence type="ECO:0000256" key="3">
    <source>
        <dbReference type="ARBA" id="ARBA00006577"/>
    </source>
</evidence>
<accession>A0A850RD28</accession>